<sequence length="386" mass="40373">MYSRLQQEVMNCESKPSRGGRRHGPNKPQAASIARRMVVTRAAAGNGSGSTGGGGGSVRRITNRDLEALGRVYGPQPPTPGSPGVPPPPAPSPSRPEERPLFPPPPLPLEVEVEGQEASSSSASFPAPDAALLASISGARSWRQLAGLYGSAARRLEPSLLLAMTQRLAHVTGALVWPPGCSLPLRLGGSGRGDEGEEEVFPPLAEQDVGEVQSLATSLCRATQVCLSAEMYGLTHVAGLLQAFMSLGVVPPAGWLRAAEVVAVRQERQGEQLGVGQASREGLPELLLLAGCMQRLGHLPGSAFVGLLGAVRPVEEVERGRGRQQEGEESPPALVVVLTSPQLLCSARAVLVWGLTPSEGWAQQFLEATYTRISRANQLAAADGAG</sequence>
<feature type="non-terminal residue" evidence="2">
    <location>
        <position position="1"/>
    </location>
</feature>
<keyword evidence="3" id="KW-1185">Reference proteome</keyword>
<dbReference type="EMBL" id="BMAR01000001">
    <property type="protein sequence ID" value="GFR40900.1"/>
    <property type="molecule type" value="Genomic_DNA"/>
</dbReference>
<dbReference type="AlphaFoldDB" id="A0AAD3DFM0"/>
<proteinExistence type="predicted"/>
<reference evidence="2 3" key="1">
    <citation type="journal article" date="2021" name="Sci. Rep.">
        <title>Genome sequencing of the multicellular alga Astrephomene provides insights into convergent evolution of germ-soma differentiation.</title>
        <authorList>
            <person name="Yamashita S."/>
            <person name="Yamamoto K."/>
            <person name="Matsuzaki R."/>
            <person name="Suzuki S."/>
            <person name="Yamaguchi H."/>
            <person name="Hirooka S."/>
            <person name="Minakuchi Y."/>
            <person name="Miyagishima S."/>
            <person name="Kawachi M."/>
            <person name="Toyoda A."/>
            <person name="Nozaki H."/>
        </authorList>
    </citation>
    <scope>NUCLEOTIDE SEQUENCE [LARGE SCALE GENOMIC DNA]</scope>
    <source>
        <strain evidence="2 3">NIES-4017</strain>
    </source>
</reference>
<accession>A0AAD3DFM0</accession>
<feature type="compositionally biased region" description="Low complexity" evidence="1">
    <location>
        <begin position="116"/>
        <end position="125"/>
    </location>
</feature>
<evidence type="ECO:0000313" key="3">
    <source>
        <dbReference type="Proteomes" id="UP001054857"/>
    </source>
</evidence>
<gene>
    <name evidence="2" type="ORF">Agub_g1554</name>
</gene>
<evidence type="ECO:0000256" key="1">
    <source>
        <dbReference type="SAM" id="MobiDB-lite"/>
    </source>
</evidence>
<name>A0AAD3DFM0_9CHLO</name>
<protein>
    <submittedName>
        <fullName evidence="2">Uncharacterized protein</fullName>
    </submittedName>
</protein>
<comment type="caution">
    <text evidence="2">The sequence shown here is derived from an EMBL/GenBank/DDBJ whole genome shotgun (WGS) entry which is preliminary data.</text>
</comment>
<feature type="compositionally biased region" description="Gly residues" evidence="1">
    <location>
        <begin position="46"/>
        <end position="57"/>
    </location>
</feature>
<organism evidence="2 3">
    <name type="scientific">Astrephomene gubernaculifera</name>
    <dbReference type="NCBI Taxonomy" id="47775"/>
    <lineage>
        <taxon>Eukaryota</taxon>
        <taxon>Viridiplantae</taxon>
        <taxon>Chlorophyta</taxon>
        <taxon>core chlorophytes</taxon>
        <taxon>Chlorophyceae</taxon>
        <taxon>CS clade</taxon>
        <taxon>Chlamydomonadales</taxon>
        <taxon>Astrephomenaceae</taxon>
        <taxon>Astrephomene</taxon>
    </lineage>
</organism>
<feature type="region of interest" description="Disordered" evidence="1">
    <location>
        <begin position="1"/>
        <end position="125"/>
    </location>
</feature>
<feature type="compositionally biased region" description="Pro residues" evidence="1">
    <location>
        <begin position="75"/>
        <end position="94"/>
    </location>
</feature>
<dbReference type="Proteomes" id="UP001054857">
    <property type="component" value="Unassembled WGS sequence"/>
</dbReference>
<evidence type="ECO:0000313" key="2">
    <source>
        <dbReference type="EMBL" id="GFR40900.1"/>
    </source>
</evidence>